<keyword evidence="1" id="KW-0614">Plasmid</keyword>
<geneLocation type="plasmid" evidence="1">
    <name>pDson03</name>
</geneLocation>
<dbReference type="InterPro" id="IPR025336">
    <property type="entry name" value="SCO4226-like"/>
</dbReference>
<dbReference type="Gene3D" id="3.30.70.3090">
    <property type="entry name" value="ORF SCO4226, nickel-binding ferredoxin-like monomer"/>
    <property type="match status" value="1"/>
</dbReference>
<dbReference type="AlphaFoldDB" id="A0AAU7U656"/>
<organism evidence="1">
    <name type="scientific">Deinococcus sonorensis KR-87</name>
    <dbReference type="NCBI Taxonomy" id="694439"/>
    <lineage>
        <taxon>Bacteria</taxon>
        <taxon>Thermotogati</taxon>
        <taxon>Deinococcota</taxon>
        <taxon>Deinococci</taxon>
        <taxon>Deinococcales</taxon>
        <taxon>Deinococcaceae</taxon>
        <taxon>Deinococcus</taxon>
    </lineage>
</organism>
<gene>
    <name evidence="1" type="ORF">ABOD76_04505</name>
</gene>
<dbReference type="InterPro" id="IPR042557">
    <property type="entry name" value="SCO4226"/>
</dbReference>
<sequence length="90" mass="10082">MPRYMVERTFPNGLEIPINSEGAAACLNVVDRNADVGVTWVHSYVSDDKRKTFCIYDGPTTEAIRQAAERNGLPVDQISAVSVLDPYFYR</sequence>
<evidence type="ECO:0000313" key="1">
    <source>
        <dbReference type="EMBL" id="XBV83956.1"/>
    </source>
</evidence>
<dbReference type="EMBL" id="CP158298">
    <property type="protein sequence ID" value="XBV83956.1"/>
    <property type="molecule type" value="Genomic_DNA"/>
</dbReference>
<protein>
    <submittedName>
        <fullName evidence="1">DUF4242 domain-containing protein</fullName>
    </submittedName>
</protein>
<proteinExistence type="predicted"/>
<dbReference type="KEGG" id="dsc:ABOD76_04505"/>
<name>A0AAU7U656_9DEIO</name>
<dbReference type="Pfam" id="PF14026">
    <property type="entry name" value="SCO4226-like"/>
    <property type="match status" value="1"/>
</dbReference>
<dbReference type="RefSeq" id="WP_350241855.1">
    <property type="nucleotide sequence ID" value="NZ_CP158298.1"/>
</dbReference>
<reference evidence="1" key="1">
    <citation type="submission" date="2024-06" db="EMBL/GenBank/DDBJ databases">
        <title>Draft Genome Sequence of Deinococcus sonorensis Type Strain KR-87, a Biofilm Producing Representative of the Genus Deinococcus.</title>
        <authorList>
            <person name="Boren L.S."/>
            <person name="Grosso R.A."/>
            <person name="Hugenberg-Cox A.N."/>
            <person name="Hill J.T.E."/>
            <person name="Albert C.M."/>
            <person name="Tuohy J.M."/>
        </authorList>
    </citation>
    <scope>NUCLEOTIDE SEQUENCE</scope>
    <source>
        <strain evidence="1">KR-87</strain>
        <plasmid evidence="1">pDson03</plasmid>
    </source>
</reference>
<accession>A0AAU7U656</accession>